<dbReference type="PANTHER" id="PTHR32024:SF1">
    <property type="entry name" value="KTR SYSTEM POTASSIUM UPTAKE PROTEIN B"/>
    <property type="match status" value="1"/>
</dbReference>
<comment type="subcellular location">
    <subcellularLocation>
        <location evidence="1">Cell membrane</location>
        <topology evidence="1">Multi-pass membrane protein</topology>
    </subcellularLocation>
</comment>
<comment type="caution">
    <text evidence="9">The sequence shown here is derived from an EMBL/GenBank/DDBJ whole genome shotgun (WGS) entry which is preliminary data.</text>
</comment>
<evidence type="ECO:0000256" key="3">
    <source>
        <dbReference type="ARBA" id="ARBA00022475"/>
    </source>
</evidence>
<dbReference type="Pfam" id="PF02386">
    <property type="entry name" value="TrkH"/>
    <property type="match status" value="1"/>
</dbReference>
<accession>A0A095YB40</accession>
<feature type="transmembrane region" description="Helical" evidence="8">
    <location>
        <begin position="253"/>
        <end position="273"/>
    </location>
</feature>
<feature type="transmembrane region" description="Helical" evidence="8">
    <location>
        <begin position="373"/>
        <end position="399"/>
    </location>
</feature>
<feature type="transmembrane region" description="Helical" evidence="8">
    <location>
        <begin position="218"/>
        <end position="241"/>
    </location>
</feature>
<keyword evidence="6" id="KW-0406">Ion transport</keyword>
<dbReference type="InterPro" id="IPR003445">
    <property type="entry name" value="Cat_transpt"/>
</dbReference>
<feature type="transmembrane region" description="Helical" evidence="8">
    <location>
        <begin position="72"/>
        <end position="94"/>
    </location>
</feature>
<evidence type="ECO:0000256" key="7">
    <source>
        <dbReference type="ARBA" id="ARBA00023136"/>
    </source>
</evidence>
<feature type="transmembrane region" description="Helical" evidence="8">
    <location>
        <begin position="154"/>
        <end position="179"/>
    </location>
</feature>
<dbReference type="GO" id="GO:0005886">
    <property type="term" value="C:plasma membrane"/>
    <property type="evidence" value="ECO:0007669"/>
    <property type="project" value="UniProtKB-SubCell"/>
</dbReference>
<dbReference type="GO" id="GO:0030001">
    <property type="term" value="P:metal ion transport"/>
    <property type="evidence" value="ECO:0007669"/>
    <property type="project" value="UniProtKB-ARBA"/>
</dbReference>
<reference evidence="9 10" key="1">
    <citation type="submission" date="2014-07" db="EMBL/GenBank/DDBJ databases">
        <authorList>
            <person name="McCorrison J."/>
            <person name="Sanka R."/>
            <person name="Torralba M."/>
            <person name="Gillis M."/>
            <person name="Haft D.H."/>
            <person name="Methe B."/>
            <person name="Sutton G."/>
            <person name="Nelson K.E."/>
        </authorList>
    </citation>
    <scope>NUCLEOTIDE SEQUENCE [LARGE SCALE GENOMIC DNA]</scope>
    <source>
        <strain evidence="9 10">DNF00011</strain>
    </source>
</reference>
<dbReference type="AlphaFoldDB" id="A0A095YB40"/>
<feature type="transmembrane region" description="Helical" evidence="8">
    <location>
        <begin position="432"/>
        <end position="457"/>
    </location>
</feature>
<gene>
    <name evidence="9" type="ORF">HMPREF2128_10170</name>
</gene>
<keyword evidence="4 8" id="KW-0812">Transmembrane</keyword>
<feature type="transmembrane region" description="Helical" evidence="8">
    <location>
        <begin position="100"/>
        <end position="124"/>
    </location>
</feature>
<evidence type="ECO:0000256" key="4">
    <source>
        <dbReference type="ARBA" id="ARBA00022692"/>
    </source>
</evidence>
<dbReference type="GO" id="GO:0008324">
    <property type="term" value="F:monoatomic cation transmembrane transporter activity"/>
    <property type="evidence" value="ECO:0007669"/>
    <property type="project" value="InterPro"/>
</dbReference>
<evidence type="ECO:0000256" key="1">
    <source>
        <dbReference type="ARBA" id="ARBA00004651"/>
    </source>
</evidence>
<keyword evidence="5 8" id="KW-1133">Transmembrane helix</keyword>
<evidence type="ECO:0000256" key="6">
    <source>
        <dbReference type="ARBA" id="ARBA00023065"/>
    </source>
</evidence>
<sequence length="474" mass="51159">MTPRYIRTPQDRQHNVLLRGMQQARNHTNRLIASSPARLTILVFAVGIAFFTTLLSLPIASRTGEPTPLADAMFTAVSAFCVTGLTTVSTAGHWTFFGQLIMIIAVFVGGLGIMTLASMLSMAVSRKLGVRGKLMAQTAMSQTASSKLGEVGSLLRVVITTAVSIQFVIALCLTIRFWVRGEDFSRGLWHGIFYAVSAFNNAGFTAHLDDLANFSHDLWILFPLMIAVFTGALGFPVMLVLVRHHFHAHKWNLHTKLTVTTALILLVVGWVIWGGIEWNNKATIGDLPVGDKIIYALFASIMTRSGGMALVNQTDLHPATMVVTDALMFVGGGSASTAGGIKLTTFAILFLAILAEARGTEHVHVYGRRLPEAALRIAIAVTALAASIITLGITLILFAKPDAPLEHVLLESISAFATVGLSTNLSAELPDFGKYVLCGLMFTGRLGTVTFATALTLRQSRQLYQLPEERPIIG</sequence>
<evidence type="ECO:0000256" key="2">
    <source>
        <dbReference type="ARBA" id="ARBA00022448"/>
    </source>
</evidence>
<dbReference type="PANTHER" id="PTHR32024">
    <property type="entry name" value="TRK SYSTEM POTASSIUM UPTAKE PROTEIN TRKG-RELATED"/>
    <property type="match status" value="1"/>
</dbReference>
<evidence type="ECO:0000256" key="5">
    <source>
        <dbReference type="ARBA" id="ARBA00022989"/>
    </source>
</evidence>
<evidence type="ECO:0000313" key="10">
    <source>
        <dbReference type="Proteomes" id="UP000053528"/>
    </source>
</evidence>
<proteinExistence type="predicted"/>
<keyword evidence="3" id="KW-1003">Cell membrane</keyword>
<evidence type="ECO:0000256" key="8">
    <source>
        <dbReference type="SAM" id="Phobius"/>
    </source>
</evidence>
<dbReference type="EMBL" id="JRNH01000032">
    <property type="protein sequence ID" value="KGF19438.1"/>
    <property type="molecule type" value="Genomic_DNA"/>
</dbReference>
<name>A0A095YB40_9MICC</name>
<protein>
    <submittedName>
        <fullName evidence="9">Potassium transporter Trk</fullName>
    </submittedName>
</protein>
<feature type="transmembrane region" description="Helical" evidence="8">
    <location>
        <begin position="326"/>
        <end position="353"/>
    </location>
</feature>
<organism evidence="9 10">
    <name type="scientific">Pseudoglutamicibacter albus DNF00011</name>
    <dbReference type="NCBI Taxonomy" id="1401063"/>
    <lineage>
        <taxon>Bacteria</taxon>
        <taxon>Bacillati</taxon>
        <taxon>Actinomycetota</taxon>
        <taxon>Actinomycetes</taxon>
        <taxon>Micrococcales</taxon>
        <taxon>Micrococcaceae</taxon>
        <taxon>Pseudoglutamicibacter</taxon>
    </lineage>
</organism>
<keyword evidence="2" id="KW-0813">Transport</keyword>
<dbReference type="Proteomes" id="UP000053528">
    <property type="component" value="Unassembled WGS sequence"/>
</dbReference>
<evidence type="ECO:0000313" key="9">
    <source>
        <dbReference type="EMBL" id="KGF19438.1"/>
    </source>
</evidence>
<keyword evidence="7 8" id="KW-0472">Membrane</keyword>
<dbReference type="RefSeq" id="WP_035757844.1">
    <property type="nucleotide sequence ID" value="NZ_JRNH01000032.1"/>
</dbReference>
<feature type="transmembrane region" description="Helical" evidence="8">
    <location>
        <begin position="39"/>
        <end position="60"/>
    </location>
</feature>